<keyword evidence="1 4" id="KW-0479">Metal-binding</keyword>
<sequence>MNHSYQVTRGSSYNASSSCSHPKDTIVYTRTYENSRFPHDAYEDNFHGKSIKTVYSTSDRSVIDKEMCTFCRKPLGTDTKMVLDALQISCHATCFRCEVCEGALENLKAGDSIWIYKNTVHCEPCYSNVKASWIY</sequence>
<name>A0ABM1JHZ9_GEKJA</name>
<feature type="domain" description="LIM zinc-binding" evidence="6">
    <location>
        <begin position="66"/>
        <end position="132"/>
    </location>
</feature>
<evidence type="ECO:0000259" key="6">
    <source>
        <dbReference type="PROSITE" id="PS50023"/>
    </source>
</evidence>
<reference evidence="8" key="1">
    <citation type="submission" date="2025-08" db="UniProtKB">
        <authorList>
            <consortium name="RefSeq"/>
        </authorList>
    </citation>
    <scope>IDENTIFICATION</scope>
</reference>
<evidence type="ECO:0000256" key="4">
    <source>
        <dbReference type="PROSITE-ProRule" id="PRU00125"/>
    </source>
</evidence>
<dbReference type="PANTHER" id="PTHR15468:SF7">
    <property type="entry name" value="SCIELLIN"/>
    <property type="match status" value="1"/>
</dbReference>
<dbReference type="RefSeq" id="XP_015261086.1">
    <property type="nucleotide sequence ID" value="XM_015405600.1"/>
</dbReference>
<keyword evidence="2 4" id="KW-0862">Zinc</keyword>
<dbReference type="Gene3D" id="2.10.110.10">
    <property type="entry name" value="Cysteine Rich Protein"/>
    <property type="match status" value="1"/>
</dbReference>
<evidence type="ECO:0000313" key="7">
    <source>
        <dbReference type="Proteomes" id="UP000694871"/>
    </source>
</evidence>
<evidence type="ECO:0000313" key="8">
    <source>
        <dbReference type="RefSeq" id="XP_015261086.1"/>
    </source>
</evidence>
<dbReference type="GeneID" id="107105605"/>
<keyword evidence="7" id="KW-1185">Reference proteome</keyword>
<protein>
    <submittedName>
        <fullName evidence="8">Sciellin-like isoform X1</fullName>
    </submittedName>
</protein>
<evidence type="ECO:0000256" key="2">
    <source>
        <dbReference type="ARBA" id="ARBA00022833"/>
    </source>
</evidence>
<organism evidence="7 8">
    <name type="scientific">Gekko japonicus</name>
    <name type="common">Schlegel's Japanese gecko</name>
    <dbReference type="NCBI Taxonomy" id="146911"/>
    <lineage>
        <taxon>Eukaryota</taxon>
        <taxon>Metazoa</taxon>
        <taxon>Chordata</taxon>
        <taxon>Craniata</taxon>
        <taxon>Vertebrata</taxon>
        <taxon>Euteleostomi</taxon>
        <taxon>Lepidosauria</taxon>
        <taxon>Squamata</taxon>
        <taxon>Bifurcata</taxon>
        <taxon>Gekkota</taxon>
        <taxon>Gekkonidae</taxon>
        <taxon>Gekkoninae</taxon>
        <taxon>Gekko</taxon>
    </lineage>
</organism>
<dbReference type="SMART" id="SM00132">
    <property type="entry name" value="LIM"/>
    <property type="match status" value="1"/>
</dbReference>
<dbReference type="PROSITE" id="PS00478">
    <property type="entry name" value="LIM_DOMAIN_1"/>
    <property type="match status" value="1"/>
</dbReference>
<feature type="region of interest" description="Disordered" evidence="5">
    <location>
        <begin position="1"/>
        <end position="21"/>
    </location>
</feature>
<keyword evidence="3 4" id="KW-0440">LIM domain</keyword>
<dbReference type="InterPro" id="IPR001781">
    <property type="entry name" value="Znf_LIM"/>
</dbReference>
<evidence type="ECO:0000256" key="3">
    <source>
        <dbReference type="ARBA" id="ARBA00023038"/>
    </source>
</evidence>
<gene>
    <name evidence="8" type="primary">LOC107105605</name>
</gene>
<evidence type="ECO:0000256" key="5">
    <source>
        <dbReference type="SAM" id="MobiDB-lite"/>
    </source>
</evidence>
<dbReference type="PANTHER" id="PTHR15468">
    <property type="entry name" value="ZNF185"/>
    <property type="match status" value="1"/>
</dbReference>
<accession>A0ABM1JHZ9</accession>
<dbReference type="Proteomes" id="UP000694871">
    <property type="component" value="Unplaced"/>
</dbReference>
<evidence type="ECO:0000256" key="1">
    <source>
        <dbReference type="ARBA" id="ARBA00022723"/>
    </source>
</evidence>
<dbReference type="PROSITE" id="PS50023">
    <property type="entry name" value="LIM_DOMAIN_2"/>
    <property type="match status" value="1"/>
</dbReference>
<proteinExistence type="predicted"/>
<dbReference type="Pfam" id="PF00412">
    <property type="entry name" value="LIM"/>
    <property type="match status" value="1"/>
</dbReference>
<dbReference type="InterPro" id="IPR052621">
    <property type="entry name" value="Cell_Prolif/Cornif_Regul"/>
</dbReference>
<feature type="compositionally biased region" description="Polar residues" evidence="5">
    <location>
        <begin position="1"/>
        <end position="20"/>
    </location>
</feature>